<dbReference type="PANTHER" id="PTHR22916:SF3">
    <property type="entry name" value="UDP-GLCNAC:BETAGAL BETA-1,3-N-ACETYLGLUCOSAMINYLTRANSFERASE-LIKE PROTEIN 1"/>
    <property type="match status" value="1"/>
</dbReference>
<dbReference type="EMBL" id="LT841305">
    <property type="protein sequence ID" value="SMH67661.1"/>
    <property type="molecule type" value="Genomic_DNA"/>
</dbReference>
<keyword evidence="4" id="KW-1185">Reference proteome</keyword>
<keyword evidence="2" id="KW-0808">Transferase</keyword>
<organism evidence="2">
    <name type="scientific">Acidithiobacillus ferrivorans</name>
    <dbReference type="NCBI Taxonomy" id="160808"/>
    <lineage>
        <taxon>Bacteria</taxon>
        <taxon>Pseudomonadati</taxon>
        <taxon>Pseudomonadota</taxon>
        <taxon>Acidithiobacillia</taxon>
        <taxon>Acidithiobacillales</taxon>
        <taxon>Acidithiobacillaceae</taxon>
        <taxon>Acidithiobacillus</taxon>
    </lineage>
</organism>
<dbReference type="PANTHER" id="PTHR22916">
    <property type="entry name" value="GLYCOSYLTRANSFERASE"/>
    <property type="match status" value="1"/>
</dbReference>
<protein>
    <submittedName>
        <fullName evidence="3">Glycosyltransferase family 2</fullName>
    </submittedName>
    <submittedName>
        <fullName evidence="2">Putative glycosyltransferase</fullName>
    </submittedName>
</protein>
<evidence type="ECO:0000313" key="4">
    <source>
        <dbReference type="Proteomes" id="UP000193925"/>
    </source>
</evidence>
<dbReference type="SUPFAM" id="SSF53448">
    <property type="entry name" value="Nucleotide-diphospho-sugar transferases"/>
    <property type="match status" value="1"/>
</dbReference>
<sequence length="363" mass="41048">MNENAPRISIAMATYNGARYIREQLDSLAAQTLLPCELVVTDDGSTDATLEIVEDFASIAPFPVRIHRNEKRFGFADNFMYAASLCGGEFIAFCDQDDVWMAEKLATCIPAFTDPDVLLVMHSARVTGPDLTPTGQFYPDIKQRQTCRALLGKIWQLAPGFAIVCRSSLLGFADFKLRQFNFCEDPRKKIPTAHDAWVFFLSQSLGKTVFIENILANYRIHGANFCGAPKPLSWREKLTRNVRKNTTYRNLAEISRQHATVLTAIEKSRSIPSEICLRARCARRYWERQERNYGRRAILYTNSSNAMRLRSFFALLLDSAYLPSERGGFGLRGLIKDLTIGLFWQHNGGEKSRTETKNTGDSS</sequence>
<dbReference type="GO" id="GO:0016758">
    <property type="term" value="F:hexosyltransferase activity"/>
    <property type="evidence" value="ECO:0007669"/>
    <property type="project" value="UniProtKB-ARBA"/>
</dbReference>
<dbReference type="EMBL" id="CCCS020000049">
    <property type="protein sequence ID" value="CDQ11302.1"/>
    <property type="molecule type" value="Genomic_DNA"/>
</dbReference>
<accession>A0A060URP6</accession>
<evidence type="ECO:0000259" key="1">
    <source>
        <dbReference type="Pfam" id="PF00535"/>
    </source>
</evidence>
<reference evidence="2" key="1">
    <citation type="submission" date="2014-03" db="EMBL/GenBank/DDBJ databases">
        <authorList>
            <person name="Genoscope - CEA"/>
        </authorList>
    </citation>
    <scope>NUCLEOTIDE SEQUENCE [LARGE SCALE GENOMIC DNA]</scope>
    <source>
        <strain evidence="2">CF27</strain>
    </source>
</reference>
<dbReference type="Gene3D" id="3.90.550.10">
    <property type="entry name" value="Spore Coat Polysaccharide Biosynthesis Protein SpsA, Chain A"/>
    <property type="match status" value="1"/>
</dbReference>
<name>A0A060URP6_9PROT</name>
<feature type="domain" description="Glycosyltransferase 2-like" evidence="1">
    <location>
        <begin position="9"/>
        <end position="169"/>
    </location>
</feature>
<dbReference type="RefSeq" id="WP_051984885.1">
    <property type="nucleotide sequence ID" value="NZ_CCCS020000049.1"/>
</dbReference>
<evidence type="ECO:0000313" key="3">
    <source>
        <dbReference type="EMBL" id="SMH67661.1"/>
    </source>
</evidence>
<dbReference type="CDD" id="cd04196">
    <property type="entry name" value="GT_2_like_d"/>
    <property type="match status" value="1"/>
</dbReference>
<dbReference type="InterPro" id="IPR001173">
    <property type="entry name" value="Glyco_trans_2-like"/>
</dbReference>
<evidence type="ECO:0000313" key="2">
    <source>
        <dbReference type="EMBL" id="CDQ11302.1"/>
    </source>
</evidence>
<proteinExistence type="predicted"/>
<gene>
    <name evidence="3" type="ORF">AFERRI_50863</name>
    <name evidence="2" type="ORF">AFERRI_530197</name>
</gene>
<reference evidence="3 4" key="3">
    <citation type="submission" date="2017-03" db="EMBL/GenBank/DDBJ databases">
        <authorList>
            <person name="Regsiter A."/>
            <person name="William W."/>
        </authorList>
    </citation>
    <scope>NUCLEOTIDE SEQUENCE [LARGE SCALE GENOMIC DNA]</scope>
    <source>
        <strain evidence="3">PRJEB5721</strain>
    </source>
</reference>
<reference evidence="2" key="2">
    <citation type="submission" date="2014-07" db="EMBL/GenBank/DDBJ databases">
        <title>Initial genome analysis of the psychrotolerant acidophile Acidithiobacillus ferrivorans CF27: insights into iron and sulfur oxidation pathways and into biofilm formation.</title>
        <authorList>
            <person name="Talla E."/>
            <person name="Hedrich S."/>
            <person name="Mangenot S."/>
            <person name="Ji B."/>
            <person name="Johnson D.B."/>
            <person name="Barbe V."/>
            <person name="Bonnefoy V."/>
        </authorList>
    </citation>
    <scope>NUCLEOTIDE SEQUENCE [LARGE SCALE GENOMIC DNA]</scope>
    <source>
        <strain evidence="2">CF27</strain>
    </source>
</reference>
<dbReference type="Proteomes" id="UP000193925">
    <property type="component" value="Chromosome AFERRI"/>
</dbReference>
<dbReference type="Pfam" id="PF00535">
    <property type="entry name" value="Glycos_transf_2"/>
    <property type="match status" value="1"/>
</dbReference>
<dbReference type="InterPro" id="IPR029044">
    <property type="entry name" value="Nucleotide-diphossugar_trans"/>
</dbReference>
<dbReference type="AlphaFoldDB" id="A0A060URP6"/>